<comment type="caution">
    <text evidence="2">The sequence shown here is derived from an EMBL/GenBank/DDBJ whole genome shotgun (WGS) entry which is preliminary data.</text>
</comment>
<dbReference type="Pfam" id="PF12044">
    <property type="entry name" value="Metallopep"/>
    <property type="match status" value="1"/>
</dbReference>
<dbReference type="PANTHER" id="PTHR21054">
    <property type="entry name" value="ZINC METALLOPROTEINASE-RELATED"/>
    <property type="match status" value="1"/>
</dbReference>
<gene>
    <name evidence="2" type="ORF">B0J12DRAFT_680896</name>
</gene>
<organism evidence="2 3">
    <name type="scientific">Macrophomina phaseolina</name>
    <dbReference type="NCBI Taxonomy" id="35725"/>
    <lineage>
        <taxon>Eukaryota</taxon>
        <taxon>Fungi</taxon>
        <taxon>Dikarya</taxon>
        <taxon>Ascomycota</taxon>
        <taxon>Pezizomycotina</taxon>
        <taxon>Dothideomycetes</taxon>
        <taxon>Dothideomycetes incertae sedis</taxon>
        <taxon>Botryosphaeriales</taxon>
        <taxon>Botryosphaeriaceae</taxon>
        <taxon>Macrophomina</taxon>
    </lineage>
</organism>
<sequence>MARTKQTARVNTTTASIALSNLSPGETIHQRALLLRGCINLPPSAPTAPTPSYLTITTTGDDGEPSFPEQTWPLTRSGHFKALVLLTPGPNDIRIHWQDSPEIPSHSATLHIPLTYLPLVQTPPLHLAILVASDSPLLMDCPSFKAGGLSSAHASLDAATRKLRMAAYMWQAGTAEDMRAKGLGRRAFRLEEGWSVDTLSSAFFNTANEDPATLPAGVVSPHGATAKVHVVRTERTVAELRKRENQSHLSLWFRDALKKHGGPFASATDHPPDVVVAGLVLDSHYSAAQHAILADPQTPHRIATHPSGGIALAAFGSHTCWAWPRFVEELPYCLLDATQTSPNAAVSIADENHSGAARHDTAWQTCAAGHAGMLHAVGRACGAASRPSPTPMRELDALQRDYASVFLPSISRGTHPLDLLGHGLAGSEQLWGLGDALALRCAPQFRVLGDEGAAAVAARARGQAPVVQARVVGGRDKVRIAAEGGLARIVLRGQVEEWPNVAQPTDEREWAVERFEERFGREESLEVRAMSMNGKERVVTNLWALLGRLAFVKVPGVDVVLHKRSVKAGDIEAHDSGEGDQELQYWEWAAMLKERGADGKLSHATSFDMRVGCILDGGVLHYNDGHKTHLGPRINEHGDEHYFGGHASEEISLSPFVDIAKVEIHRNSNELVGMRVTLADGTVGGELHENDRYGQHAEIRIVGFFGRSDWKRGFNGIQEFGIITAPSAAVLPESMYDLAELKNTDGGLEEVQLLLQSGGSSRRSFRDHEDYSDEEWDQGRD</sequence>
<accession>A0ABQ8FX36</accession>
<dbReference type="InterPro" id="IPR053002">
    <property type="entry name" value="Metalloproteinase_M10B"/>
</dbReference>
<dbReference type="EMBL" id="JAGTJR010000041">
    <property type="protein sequence ID" value="KAH7032191.1"/>
    <property type="molecule type" value="Genomic_DNA"/>
</dbReference>
<feature type="compositionally biased region" description="Acidic residues" evidence="1">
    <location>
        <begin position="770"/>
        <end position="781"/>
    </location>
</feature>
<evidence type="ECO:0000313" key="2">
    <source>
        <dbReference type="EMBL" id="KAH7032191.1"/>
    </source>
</evidence>
<reference evidence="2 3" key="1">
    <citation type="journal article" date="2021" name="Nat. Commun.">
        <title>Genetic determinants of endophytism in the Arabidopsis root mycobiome.</title>
        <authorList>
            <person name="Mesny F."/>
            <person name="Miyauchi S."/>
            <person name="Thiergart T."/>
            <person name="Pickel B."/>
            <person name="Atanasova L."/>
            <person name="Karlsson M."/>
            <person name="Huettel B."/>
            <person name="Barry K.W."/>
            <person name="Haridas S."/>
            <person name="Chen C."/>
            <person name="Bauer D."/>
            <person name="Andreopoulos W."/>
            <person name="Pangilinan J."/>
            <person name="LaButti K."/>
            <person name="Riley R."/>
            <person name="Lipzen A."/>
            <person name="Clum A."/>
            <person name="Drula E."/>
            <person name="Henrissat B."/>
            <person name="Kohler A."/>
            <person name="Grigoriev I.V."/>
            <person name="Martin F.M."/>
            <person name="Hacquard S."/>
        </authorList>
    </citation>
    <scope>NUCLEOTIDE SEQUENCE [LARGE SCALE GENOMIC DNA]</scope>
    <source>
        <strain evidence="2 3">MPI-SDFR-AT-0080</strain>
    </source>
</reference>
<dbReference type="InterPro" id="IPR021917">
    <property type="entry name" value="Unchr_Zn-peptidase-like"/>
</dbReference>
<dbReference type="Proteomes" id="UP000774617">
    <property type="component" value="Unassembled WGS sequence"/>
</dbReference>
<proteinExistence type="predicted"/>
<dbReference type="PANTHER" id="PTHR21054:SF2">
    <property type="entry name" value="MIP04191P"/>
    <property type="match status" value="1"/>
</dbReference>
<evidence type="ECO:0000313" key="3">
    <source>
        <dbReference type="Proteomes" id="UP000774617"/>
    </source>
</evidence>
<evidence type="ECO:0000256" key="1">
    <source>
        <dbReference type="SAM" id="MobiDB-lite"/>
    </source>
</evidence>
<protein>
    <submittedName>
        <fullName evidence="2">Peptidase family-domain-containing protein</fullName>
    </submittedName>
</protein>
<keyword evidence="3" id="KW-1185">Reference proteome</keyword>
<feature type="region of interest" description="Disordered" evidence="1">
    <location>
        <begin position="757"/>
        <end position="781"/>
    </location>
</feature>
<name>A0ABQ8FX36_9PEZI</name>